<feature type="compositionally biased region" description="Polar residues" evidence="1">
    <location>
        <begin position="70"/>
        <end position="89"/>
    </location>
</feature>
<sequence length="556" mass="58818">MCDASLLTRTAKKTPNLQSIKSKATQPERFSTKSELNSSLSVDAPTSNKSTPPKPPSTTTTPLPLSPTSDVNTRASVSTSPAKGSSSAESVRGTAKPRNKPTTKSVNMSSSKSAHVVDAPSKTRSSQSKVPSSSSPSTPVPSSSLDMHPRAAITIPPSMAPSHMSSKGQTKPPGKSATKSGTVSSPELPESVEGPPKVESSQRELSLQVLPLPSSTSDLDPRGLLSMPSSKKTTTPESIKVKARVLERSGSQSRLPSSTGDSVLPQTYTDRSCSVFSSNPSTSQKQSRTRSSQPELKSSSPPTLPVSSSSLKIGKTGSLSTLSTKKTIIPLPVQGKIKVQERSTSKARQAQNLPTLPISFSKPTVSSAPTSIRTKPSSEVTNDKLNTPKSYSGQSRTGSIVKRPTRREAKLRSNSTQLELPSIIIEQRSSDESSTEMSTTSSSITSQQEPSLLSFPGSDPVIRISKSTPPTNKSWSNVAPQEKTEVTKSYESKSGASTTFLTSPVSTAPFRKGPSQPVFPPLPPLLMFQIISKPTPQPLLVHSLSPNLLIVCNAVQ</sequence>
<feature type="non-terminal residue" evidence="2">
    <location>
        <position position="556"/>
    </location>
</feature>
<protein>
    <submittedName>
        <fullName evidence="2">Uncharacterized protein</fullName>
    </submittedName>
</protein>
<feature type="compositionally biased region" description="Low complexity" evidence="1">
    <location>
        <begin position="281"/>
        <end position="329"/>
    </location>
</feature>
<name>A0A2R6VYK6_MARPO</name>
<evidence type="ECO:0000313" key="3">
    <source>
        <dbReference type="Proteomes" id="UP000244005"/>
    </source>
</evidence>
<organism evidence="2 3">
    <name type="scientific">Marchantia polymorpha</name>
    <name type="common">Common liverwort</name>
    <name type="synonym">Marchantia aquatica</name>
    <dbReference type="NCBI Taxonomy" id="3197"/>
    <lineage>
        <taxon>Eukaryota</taxon>
        <taxon>Viridiplantae</taxon>
        <taxon>Streptophyta</taxon>
        <taxon>Embryophyta</taxon>
        <taxon>Marchantiophyta</taxon>
        <taxon>Marchantiopsida</taxon>
        <taxon>Marchantiidae</taxon>
        <taxon>Marchantiales</taxon>
        <taxon>Marchantiaceae</taxon>
        <taxon>Marchantia</taxon>
    </lineage>
</organism>
<accession>A0A2R6VYK6</accession>
<feature type="compositionally biased region" description="Polar residues" evidence="1">
    <location>
        <begin position="102"/>
        <end position="113"/>
    </location>
</feature>
<gene>
    <name evidence="2" type="ORF">MARPO_0607s0001</name>
</gene>
<dbReference type="AlphaFoldDB" id="A0A2R6VYK6"/>
<feature type="compositionally biased region" description="Low complexity" evidence="1">
    <location>
        <begin position="122"/>
        <end position="144"/>
    </location>
</feature>
<dbReference type="OMA" id="KHETPGS"/>
<proteinExistence type="predicted"/>
<feature type="region of interest" description="Disordered" evidence="1">
    <location>
        <begin position="1"/>
        <end position="457"/>
    </location>
</feature>
<dbReference type="EMBL" id="KZ773205">
    <property type="protein sequence ID" value="PTQ26685.1"/>
    <property type="molecule type" value="Genomic_DNA"/>
</dbReference>
<feature type="compositionally biased region" description="Polar residues" evidence="1">
    <location>
        <begin position="227"/>
        <end position="237"/>
    </location>
</feature>
<keyword evidence="3" id="KW-1185">Reference proteome</keyword>
<feature type="compositionally biased region" description="Low complexity" evidence="1">
    <location>
        <begin position="45"/>
        <end position="69"/>
    </location>
</feature>
<evidence type="ECO:0000256" key="1">
    <source>
        <dbReference type="SAM" id="MobiDB-lite"/>
    </source>
</evidence>
<dbReference type="Proteomes" id="UP000244005">
    <property type="component" value="Unassembled WGS sequence"/>
</dbReference>
<feature type="compositionally biased region" description="Polar residues" evidence="1">
    <location>
        <begin position="249"/>
        <end position="280"/>
    </location>
</feature>
<feature type="compositionally biased region" description="Polar residues" evidence="1">
    <location>
        <begin position="13"/>
        <end position="41"/>
    </location>
</feature>
<feature type="compositionally biased region" description="Low complexity" evidence="1">
    <location>
        <begin position="435"/>
        <end position="451"/>
    </location>
</feature>
<feature type="compositionally biased region" description="Polar residues" evidence="1">
    <location>
        <begin position="361"/>
        <end position="398"/>
    </location>
</feature>
<reference evidence="3" key="1">
    <citation type="journal article" date="2017" name="Cell">
        <title>Insights into land plant evolution garnered from the Marchantia polymorpha genome.</title>
        <authorList>
            <person name="Bowman J.L."/>
            <person name="Kohchi T."/>
            <person name="Yamato K.T."/>
            <person name="Jenkins J."/>
            <person name="Shu S."/>
            <person name="Ishizaki K."/>
            <person name="Yamaoka S."/>
            <person name="Nishihama R."/>
            <person name="Nakamura Y."/>
            <person name="Berger F."/>
            <person name="Adam C."/>
            <person name="Aki S.S."/>
            <person name="Althoff F."/>
            <person name="Araki T."/>
            <person name="Arteaga-Vazquez M.A."/>
            <person name="Balasubrmanian S."/>
            <person name="Barry K."/>
            <person name="Bauer D."/>
            <person name="Boehm C.R."/>
            <person name="Briginshaw L."/>
            <person name="Caballero-Perez J."/>
            <person name="Catarino B."/>
            <person name="Chen F."/>
            <person name="Chiyoda S."/>
            <person name="Chovatia M."/>
            <person name="Davies K.M."/>
            <person name="Delmans M."/>
            <person name="Demura T."/>
            <person name="Dierschke T."/>
            <person name="Dolan L."/>
            <person name="Dorantes-Acosta A.E."/>
            <person name="Eklund D.M."/>
            <person name="Florent S.N."/>
            <person name="Flores-Sandoval E."/>
            <person name="Fujiyama A."/>
            <person name="Fukuzawa H."/>
            <person name="Galik B."/>
            <person name="Grimanelli D."/>
            <person name="Grimwood J."/>
            <person name="Grossniklaus U."/>
            <person name="Hamada T."/>
            <person name="Haseloff J."/>
            <person name="Hetherington A.J."/>
            <person name="Higo A."/>
            <person name="Hirakawa Y."/>
            <person name="Hundley H.N."/>
            <person name="Ikeda Y."/>
            <person name="Inoue K."/>
            <person name="Inoue S.I."/>
            <person name="Ishida S."/>
            <person name="Jia Q."/>
            <person name="Kakita M."/>
            <person name="Kanazawa T."/>
            <person name="Kawai Y."/>
            <person name="Kawashima T."/>
            <person name="Kennedy M."/>
            <person name="Kinose K."/>
            <person name="Kinoshita T."/>
            <person name="Kohara Y."/>
            <person name="Koide E."/>
            <person name="Komatsu K."/>
            <person name="Kopischke S."/>
            <person name="Kubo M."/>
            <person name="Kyozuka J."/>
            <person name="Lagercrantz U."/>
            <person name="Lin S.S."/>
            <person name="Lindquist E."/>
            <person name="Lipzen A.M."/>
            <person name="Lu C.W."/>
            <person name="De Luna E."/>
            <person name="Martienssen R.A."/>
            <person name="Minamino N."/>
            <person name="Mizutani M."/>
            <person name="Mizutani M."/>
            <person name="Mochizuki N."/>
            <person name="Monte I."/>
            <person name="Mosher R."/>
            <person name="Nagasaki H."/>
            <person name="Nakagami H."/>
            <person name="Naramoto S."/>
            <person name="Nishitani K."/>
            <person name="Ohtani M."/>
            <person name="Okamoto T."/>
            <person name="Okumura M."/>
            <person name="Phillips J."/>
            <person name="Pollak B."/>
            <person name="Reinders A."/>
            <person name="Rovekamp M."/>
            <person name="Sano R."/>
            <person name="Sawa S."/>
            <person name="Schmid M.W."/>
            <person name="Shirakawa M."/>
            <person name="Solano R."/>
            <person name="Spunde A."/>
            <person name="Suetsugu N."/>
            <person name="Sugano S."/>
            <person name="Sugiyama A."/>
            <person name="Sun R."/>
            <person name="Suzuki Y."/>
            <person name="Takenaka M."/>
            <person name="Takezawa D."/>
            <person name="Tomogane H."/>
            <person name="Tsuzuki M."/>
            <person name="Ueda T."/>
            <person name="Umeda M."/>
            <person name="Ward J.M."/>
            <person name="Watanabe Y."/>
            <person name="Yazaki K."/>
            <person name="Yokoyama R."/>
            <person name="Yoshitake Y."/>
            <person name="Yotsui I."/>
            <person name="Zachgo S."/>
            <person name="Schmutz J."/>
        </authorList>
    </citation>
    <scope>NUCLEOTIDE SEQUENCE [LARGE SCALE GENOMIC DNA]</scope>
    <source>
        <strain evidence="3">Tak-1</strain>
    </source>
</reference>
<evidence type="ECO:0000313" key="2">
    <source>
        <dbReference type="EMBL" id="PTQ26685.1"/>
    </source>
</evidence>